<accession>A0A6N4DKY5</accession>
<name>A0A6N4DKY5_9GAMM</name>
<evidence type="ECO:0000313" key="2">
    <source>
        <dbReference type="Proteomes" id="UP000250928"/>
    </source>
</evidence>
<proteinExistence type="predicted"/>
<comment type="caution">
    <text evidence="1">The sequence shown here is derived from an EMBL/GenBank/DDBJ whole genome shotgun (WGS) entry which is preliminary data.</text>
</comment>
<dbReference type="Proteomes" id="UP000250928">
    <property type="component" value="Unassembled WGS sequence"/>
</dbReference>
<dbReference type="SUPFAM" id="SSF81901">
    <property type="entry name" value="HCP-like"/>
    <property type="match status" value="1"/>
</dbReference>
<dbReference type="InterPro" id="IPR006597">
    <property type="entry name" value="Sel1-like"/>
</dbReference>
<organism evidence="1 2">
    <name type="scientific">Candidatus Sedimenticola endophacoides</name>
    <dbReference type="NCBI Taxonomy" id="2548426"/>
    <lineage>
        <taxon>Bacteria</taxon>
        <taxon>Pseudomonadati</taxon>
        <taxon>Pseudomonadota</taxon>
        <taxon>Gammaproteobacteria</taxon>
        <taxon>Chromatiales</taxon>
        <taxon>Sedimenticolaceae</taxon>
        <taxon>Sedimenticola</taxon>
    </lineage>
</organism>
<dbReference type="AlphaFoldDB" id="A0A6N4DKY5"/>
<dbReference type="EMBL" id="PQCO01000217">
    <property type="protein sequence ID" value="PUE00660.1"/>
    <property type="molecule type" value="Genomic_DNA"/>
</dbReference>
<gene>
    <name evidence="1" type="ORF">C3L24_09070</name>
</gene>
<reference evidence="1 2" key="1">
    <citation type="submission" date="2018-01" db="EMBL/GenBank/DDBJ databases">
        <title>Novel co-symbiosis in the lucinid bivalve Phacoides pectinatus.</title>
        <authorList>
            <person name="Lim S.J."/>
            <person name="Davis B.G."/>
            <person name="Gill D.E."/>
            <person name="Engel A.S."/>
            <person name="Anderson L.C."/>
            <person name="Campbell B.J."/>
        </authorList>
    </citation>
    <scope>NUCLEOTIDE SEQUENCE [LARGE SCALE GENOMIC DNA]</scope>
    <source>
        <strain evidence="1">N3_P5</strain>
    </source>
</reference>
<evidence type="ECO:0008006" key="3">
    <source>
        <dbReference type="Google" id="ProtNLM"/>
    </source>
</evidence>
<dbReference type="Gene3D" id="1.25.40.10">
    <property type="entry name" value="Tetratricopeptide repeat domain"/>
    <property type="match status" value="1"/>
</dbReference>
<protein>
    <recommendedName>
        <fullName evidence="3">Sel1 repeat family protein</fullName>
    </recommendedName>
</protein>
<dbReference type="Pfam" id="PF08238">
    <property type="entry name" value="Sel1"/>
    <property type="match status" value="1"/>
</dbReference>
<sequence length="131" mass="14440">MRVWVLWVLMFGLWSAAPGAWAGFEEGLAASREGDRVSAFAAYREAALQGDARAFGMLGSMYLYGLGTGRDYRLAYVWFSLAAEAGDITGERYRRSAASVLSYEEVGEAERLLEEYRGRLKPGSGEGPERP</sequence>
<evidence type="ECO:0000313" key="1">
    <source>
        <dbReference type="EMBL" id="PUE00660.1"/>
    </source>
</evidence>
<dbReference type="SMART" id="SM00671">
    <property type="entry name" value="SEL1"/>
    <property type="match status" value="1"/>
</dbReference>
<dbReference type="InterPro" id="IPR011990">
    <property type="entry name" value="TPR-like_helical_dom_sf"/>
</dbReference>